<evidence type="ECO:0000256" key="8">
    <source>
        <dbReference type="ARBA" id="ARBA00022840"/>
    </source>
</evidence>
<dbReference type="Gene3D" id="1.10.287.860">
    <property type="entry name" value="Nucleotidyltransferase"/>
    <property type="match status" value="1"/>
</dbReference>
<dbReference type="PANTHER" id="PTHR47837">
    <property type="entry name" value="GTP PYROPHOSPHOKINASE YJBM"/>
    <property type="match status" value="1"/>
</dbReference>
<evidence type="ECO:0000256" key="5">
    <source>
        <dbReference type="ARBA" id="ARBA00022679"/>
    </source>
</evidence>
<organism evidence="10 11">
    <name type="scientific">Pullulanibacillus camelliae</name>
    <dbReference type="NCBI Taxonomy" id="1707096"/>
    <lineage>
        <taxon>Bacteria</taxon>
        <taxon>Bacillati</taxon>
        <taxon>Bacillota</taxon>
        <taxon>Bacilli</taxon>
        <taxon>Bacillales</taxon>
        <taxon>Sporolactobacillaceae</taxon>
        <taxon>Pullulanibacillus</taxon>
    </lineage>
</organism>
<dbReference type="AlphaFoldDB" id="A0A8J2YLG7"/>
<comment type="similarity">
    <text evidence="2">Belongs to the RelA/SpoT family.</text>
</comment>
<dbReference type="InterPro" id="IPR007685">
    <property type="entry name" value="RelA_SpoT"/>
</dbReference>
<keyword evidence="11" id="KW-1185">Reference proteome</keyword>
<evidence type="ECO:0000313" key="11">
    <source>
        <dbReference type="Proteomes" id="UP000628775"/>
    </source>
</evidence>
<proteinExistence type="inferred from homology"/>
<comment type="pathway">
    <text evidence="1">Purine metabolism; ppGpp biosynthesis; ppGpp from GTP: step 1/2.</text>
</comment>
<keyword evidence="5" id="KW-0808">Transferase</keyword>
<reference evidence="10" key="1">
    <citation type="journal article" date="2014" name="Int. J. Syst. Evol. Microbiol.">
        <title>Complete genome sequence of Corynebacterium casei LMG S-19264T (=DSM 44701T), isolated from a smear-ripened cheese.</title>
        <authorList>
            <consortium name="US DOE Joint Genome Institute (JGI-PGF)"/>
            <person name="Walter F."/>
            <person name="Albersmeier A."/>
            <person name="Kalinowski J."/>
            <person name="Ruckert C."/>
        </authorList>
    </citation>
    <scope>NUCLEOTIDE SEQUENCE</scope>
    <source>
        <strain evidence="10">CGMCC 1.15371</strain>
    </source>
</reference>
<dbReference type="Pfam" id="PF04607">
    <property type="entry name" value="RelA_SpoT"/>
    <property type="match status" value="1"/>
</dbReference>
<dbReference type="PANTHER" id="PTHR47837:SF1">
    <property type="entry name" value="GTP PYROPHOSPHOKINASE YJBM"/>
    <property type="match status" value="1"/>
</dbReference>
<evidence type="ECO:0000256" key="4">
    <source>
        <dbReference type="ARBA" id="ARBA00013251"/>
    </source>
</evidence>
<dbReference type="FunFam" id="1.10.287.860:FF:000001">
    <property type="entry name" value="GTP pyrophosphokinase YjbM"/>
    <property type="match status" value="1"/>
</dbReference>
<dbReference type="CDD" id="cd05399">
    <property type="entry name" value="NT_Rel-Spo_like"/>
    <property type="match status" value="1"/>
</dbReference>
<evidence type="ECO:0000256" key="1">
    <source>
        <dbReference type="ARBA" id="ARBA00004976"/>
    </source>
</evidence>
<dbReference type="Gene3D" id="3.30.460.10">
    <property type="entry name" value="Beta Polymerase, domain 2"/>
    <property type="match status" value="1"/>
</dbReference>
<dbReference type="InterPro" id="IPR052366">
    <property type="entry name" value="GTP_Pyrophosphokinase"/>
</dbReference>
<dbReference type="RefSeq" id="WP_188696760.1">
    <property type="nucleotide sequence ID" value="NZ_BMIR01000019.1"/>
</dbReference>
<dbReference type="EC" id="2.7.6.5" evidence="4"/>
<dbReference type="GO" id="GO:0015970">
    <property type="term" value="P:guanosine tetraphosphate biosynthetic process"/>
    <property type="evidence" value="ECO:0007669"/>
    <property type="project" value="UniProtKB-UniPathway"/>
</dbReference>
<evidence type="ECO:0000256" key="3">
    <source>
        <dbReference type="ARBA" id="ARBA00011881"/>
    </source>
</evidence>
<dbReference type="InterPro" id="IPR043519">
    <property type="entry name" value="NT_sf"/>
</dbReference>
<keyword evidence="7" id="KW-0418">Kinase</keyword>
<evidence type="ECO:0000256" key="2">
    <source>
        <dbReference type="ARBA" id="ARBA00007476"/>
    </source>
</evidence>
<protein>
    <recommendedName>
        <fullName evidence="4">GTP diphosphokinase</fullName>
        <ecNumber evidence="4">2.7.6.5</ecNumber>
    </recommendedName>
</protein>
<gene>
    <name evidence="10" type="ORF">GCM10011391_32620</name>
</gene>
<dbReference type="GO" id="GO:0005524">
    <property type="term" value="F:ATP binding"/>
    <property type="evidence" value="ECO:0007669"/>
    <property type="project" value="UniProtKB-KW"/>
</dbReference>
<feature type="domain" description="RelA/SpoT" evidence="9">
    <location>
        <begin position="42"/>
        <end position="163"/>
    </location>
</feature>
<evidence type="ECO:0000313" key="10">
    <source>
        <dbReference type="EMBL" id="GGE51315.1"/>
    </source>
</evidence>
<keyword evidence="8" id="KW-0067">ATP-binding</keyword>
<dbReference type="EMBL" id="BMIR01000019">
    <property type="protein sequence ID" value="GGE51315.1"/>
    <property type="molecule type" value="Genomic_DNA"/>
</dbReference>
<dbReference type="SUPFAM" id="SSF81301">
    <property type="entry name" value="Nucleotidyltransferase"/>
    <property type="match status" value="1"/>
</dbReference>
<evidence type="ECO:0000256" key="6">
    <source>
        <dbReference type="ARBA" id="ARBA00022741"/>
    </source>
</evidence>
<sequence length="214" mass="25237">MDWDLFLSPYKQAVDELKIKLRGYREQYEMAKQHCPIEFVTGRVKPVASILDKARRKHIALHELHTDMQDLAGIRIMCQFVDDIQTVIELLRDRQDMTVIEERDYITETKASGYRSYHLVVNYPVQTINGEQKILVEVQIRTLAMNFWATIEHSLNYKYEGRLPAEVQERLQRASEAAFRLDEEMSKIKGEIQEAQKHFALKNSDEHDINRSKR</sequence>
<comment type="caution">
    <text evidence="10">The sequence shown here is derived from an EMBL/GenBank/DDBJ whole genome shotgun (WGS) entry which is preliminary data.</text>
</comment>
<accession>A0A8J2YLG7</accession>
<name>A0A8J2YLG7_9BACL</name>
<evidence type="ECO:0000259" key="9">
    <source>
        <dbReference type="SMART" id="SM00954"/>
    </source>
</evidence>
<evidence type="ECO:0000256" key="7">
    <source>
        <dbReference type="ARBA" id="ARBA00022777"/>
    </source>
</evidence>
<comment type="subunit">
    <text evidence="3">Homotetramer.</text>
</comment>
<dbReference type="UniPathway" id="UPA00908">
    <property type="reaction ID" value="UER00884"/>
</dbReference>
<dbReference type="GO" id="GO:0008728">
    <property type="term" value="F:GTP diphosphokinase activity"/>
    <property type="evidence" value="ECO:0007669"/>
    <property type="project" value="UniProtKB-EC"/>
</dbReference>
<dbReference type="Proteomes" id="UP000628775">
    <property type="component" value="Unassembled WGS sequence"/>
</dbReference>
<dbReference type="FunFam" id="3.30.460.10:FF:000012">
    <property type="entry name" value="GTP pyrophosphokinase YjbM"/>
    <property type="match status" value="1"/>
</dbReference>
<keyword evidence="6" id="KW-0547">Nucleotide-binding</keyword>
<dbReference type="GO" id="GO:0016301">
    <property type="term" value="F:kinase activity"/>
    <property type="evidence" value="ECO:0007669"/>
    <property type="project" value="UniProtKB-KW"/>
</dbReference>
<dbReference type="SMART" id="SM00954">
    <property type="entry name" value="RelA_SpoT"/>
    <property type="match status" value="1"/>
</dbReference>
<reference evidence="10" key="2">
    <citation type="submission" date="2020-09" db="EMBL/GenBank/DDBJ databases">
        <authorList>
            <person name="Sun Q."/>
            <person name="Zhou Y."/>
        </authorList>
    </citation>
    <scope>NUCLEOTIDE SEQUENCE</scope>
    <source>
        <strain evidence="10">CGMCC 1.15371</strain>
    </source>
</reference>